<dbReference type="InterPro" id="IPR013328">
    <property type="entry name" value="6PGD_dom2"/>
</dbReference>
<accession>A0A0D0DW78</accession>
<dbReference type="Gene3D" id="3.40.50.720">
    <property type="entry name" value="NAD(P)-binding Rossmann-like Domain"/>
    <property type="match status" value="1"/>
</dbReference>
<dbReference type="HOGENOM" id="CLU_035117_5_2_1"/>
<comment type="similarity">
    <text evidence="1">Belongs to the HIBADH-related family. NP60 subfamily.</text>
</comment>
<sequence length="360" mass="38285">MADTKLLQAVIQSDAVPFSRPPTPGAHPLQIGWYGLGAMGYFMARNIATSCKSHPATSPVLVYNRTISKADKLVEEIGGSFVKVASSPAQLATQCDVIFTNLANDAAVQSVYSEFAKALSETPPSKAKIFVDTSTVYPTLAGDVDRLLSSFTHCHFVASPVFGPPMAADAGKLVIVMSGDYRSKKEIAYLMVPGVGRKVIDLGGNIEKAPTLKLIGNGMIMGAGEILAETLTLGEKSGIGAQTVYGLVKEIMPAPGLIVYGERMVNNRFDGSVGFSLDGGIKDSVHVRRLSAELNCPMPGVDTAHQRMVTARSIHQEQKVAGAHKWDVLDWSALIAGSRVAAGLDPFDNSKVCDHLSIVR</sequence>
<reference evidence="4" key="2">
    <citation type="submission" date="2015-01" db="EMBL/GenBank/DDBJ databases">
        <title>Evolutionary Origins and Diversification of the Mycorrhizal Mutualists.</title>
        <authorList>
            <consortium name="DOE Joint Genome Institute"/>
            <consortium name="Mycorrhizal Genomics Consortium"/>
            <person name="Kohler A."/>
            <person name="Kuo A."/>
            <person name="Nagy L.G."/>
            <person name="Floudas D."/>
            <person name="Copeland A."/>
            <person name="Barry K.W."/>
            <person name="Cichocki N."/>
            <person name="Veneault-Fourrey C."/>
            <person name="LaButti K."/>
            <person name="Lindquist E.A."/>
            <person name="Lipzen A."/>
            <person name="Lundell T."/>
            <person name="Morin E."/>
            <person name="Murat C."/>
            <person name="Riley R."/>
            <person name="Ohm R."/>
            <person name="Sun H."/>
            <person name="Tunlid A."/>
            <person name="Henrissat B."/>
            <person name="Grigoriev I.V."/>
            <person name="Hibbett D.S."/>
            <person name="Martin F."/>
        </authorList>
    </citation>
    <scope>NUCLEOTIDE SEQUENCE [LARGE SCALE GENOMIC DNA]</scope>
    <source>
        <strain evidence="4">Ve08.2h10</strain>
    </source>
</reference>
<keyword evidence="4" id="KW-1185">Reference proteome</keyword>
<dbReference type="OrthoDB" id="435038at2759"/>
<name>A0A0D0DW78_9AGAM</name>
<dbReference type="SUPFAM" id="SSF51735">
    <property type="entry name" value="NAD(P)-binding Rossmann-fold domains"/>
    <property type="match status" value="1"/>
</dbReference>
<dbReference type="InterPro" id="IPR006115">
    <property type="entry name" value="6PGDH_NADP-bd"/>
</dbReference>
<dbReference type="STRING" id="930991.A0A0D0DW78"/>
<evidence type="ECO:0000313" key="3">
    <source>
        <dbReference type="EMBL" id="KIK99483.1"/>
    </source>
</evidence>
<dbReference type="EMBL" id="KN824858">
    <property type="protein sequence ID" value="KIK99483.1"/>
    <property type="molecule type" value="Genomic_DNA"/>
</dbReference>
<dbReference type="AlphaFoldDB" id="A0A0D0DW78"/>
<dbReference type="GO" id="GO:0050661">
    <property type="term" value="F:NADP binding"/>
    <property type="evidence" value="ECO:0007669"/>
    <property type="project" value="InterPro"/>
</dbReference>
<dbReference type="InterPro" id="IPR008927">
    <property type="entry name" value="6-PGluconate_DH-like_C_sf"/>
</dbReference>
<dbReference type="InParanoid" id="A0A0D0DW78"/>
<feature type="domain" description="6-phosphogluconate dehydrogenase NADP-binding" evidence="2">
    <location>
        <begin position="30"/>
        <end position="188"/>
    </location>
</feature>
<dbReference type="Proteomes" id="UP000054538">
    <property type="component" value="Unassembled WGS sequence"/>
</dbReference>
<evidence type="ECO:0000256" key="1">
    <source>
        <dbReference type="ARBA" id="ARBA00007598"/>
    </source>
</evidence>
<dbReference type="Gene3D" id="1.10.1040.10">
    <property type="entry name" value="N-(1-d-carboxylethyl)-l-norvaline Dehydrogenase, domain 2"/>
    <property type="match status" value="1"/>
</dbReference>
<organism evidence="3 4">
    <name type="scientific">Paxillus rubicundulus Ve08.2h10</name>
    <dbReference type="NCBI Taxonomy" id="930991"/>
    <lineage>
        <taxon>Eukaryota</taxon>
        <taxon>Fungi</taxon>
        <taxon>Dikarya</taxon>
        <taxon>Basidiomycota</taxon>
        <taxon>Agaricomycotina</taxon>
        <taxon>Agaricomycetes</taxon>
        <taxon>Agaricomycetidae</taxon>
        <taxon>Boletales</taxon>
        <taxon>Paxilineae</taxon>
        <taxon>Paxillaceae</taxon>
        <taxon>Paxillus</taxon>
    </lineage>
</organism>
<proteinExistence type="inferred from homology"/>
<protein>
    <recommendedName>
        <fullName evidence="2">6-phosphogluconate dehydrogenase NADP-binding domain-containing protein</fullName>
    </recommendedName>
</protein>
<evidence type="ECO:0000259" key="2">
    <source>
        <dbReference type="Pfam" id="PF03446"/>
    </source>
</evidence>
<dbReference type="SUPFAM" id="SSF48179">
    <property type="entry name" value="6-phosphogluconate dehydrogenase C-terminal domain-like"/>
    <property type="match status" value="1"/>
</dbReference>
<dbReference type="PANTHER" id="PTHR43580">
    <property type="entry name" value="OXIDOREDUCTASE GLYR1-RELATED"/>
    <property type="match status" value="1"/>
</dbReference>
<evidence type="ECO:0000313" key="4">
    <source>
        <dbReference type="Proteomes" id="UP000054538"/>
    </source>
</evidence>
<dbReference type="InterPro" id="IPR036291">
    <property type="entry name" value="NAD(P)-bd_dom_sf"/>
</dbReference>
<dbReference type="InterPro" id="IPR051265">
    <property type="entry name" value="HIBADH-related_NP60_sf"/>
</dbReference>
<reference evidence="3 4" key="1">
    <citation type="submission" date="2014-04" db="EMBL/GenBank/DDBJ databases">
        <authorList>
            <consortium name="DOE Joint Genome Institute"/>
            <person name="Kuo A."/>
            <person name="Kohler A."/>
            <person name="Jargeat P."/>
            <person name="Nagy L.G."/>
            <person name="Floudas D."/>
            <person name="Copeland A."/>
            <person name="Barry K.W."/>
            <person name="Cichocki N."/>
            <person name="Veneault-Fourrey C."/>
            <person name="LaButti K."/>
            <person name="Lindquist E.A."/>
            <person name="Lipzen A."/>
            <person name="Lundell T."/>
            <person name="Morin E."/>
            <person name="Murat C."/>
            <person name="Sun H."/>
            <person name="Tunlid A."/>
            <person name="Henrissat B."/>
            <person name="Grigoriev I.V."/>
            <person name="Hibbett D.S."/>
            <person name="Martin F."/>
            <person name="Nordberg H.P."/>
            <person name="Cantor M.N."/>
            <person name="Hua S.X."/>
        </authorList>
    </citation>
    <scope>NUCLEOTIDE SEQUENCE [LARGE SCALE GENOMIC DNA]</scope>
    <source>
        <strain evidence="3 4">Ve08.2h10</strain>
    </source>
</reference>
<gene>
    <name evidence="3" type="ORF">PAXRUDRAFT_512868</name>
</gene>
<dbReference type="PANTHER" id="PTHR43580:SF8">
    <property type="entry name" value="6-PHOSPHOGLUCONATE DEHYDROGENASE NADP-BINDING DOMAIN-CONTAINING PROTEIN-RELATED"/>
    <property type="match status" value="1"/>
</dbReference>
<dbReference type="Pfam" id="PF03446">
    <property type="entry name" value="NAD_binding_2"/>
    <property type="match status" value="1"/>
</dbReference>